<dbReference type="InterPro" id="IPR015915">
    <property type="entry name" value="Kelch-typ_b-propeller"/>
</dbReference>
<accession>A0A0J8B061</accession>
<gene>
    <name evidence="1" type="ORF">BVRB_021850</name>
</gene>
<dbReference type="Gramene" id="KMS94394">
    <property type="protein sequence ID" value="KMS94394"/>
    <property type="gene ID" value="BVRB_021850"/>
</dbReference>
<protein>
    <submittedName>
        <fullName evidence="1">Uncharacterized protein</fullName>
    </submittedName>
</protein>
<proteinExistence type="predicted"/>
<organism evidence="1 2">
    <name type="scientific">Beta vulgaris subsp. vulgaris</name>
    <name type="common">Beet</name>
    <dbReference type="NCBI Taxonomy" id="3555"/>
    <lineage>
        <taxon>Eukaryota</taxon>
        <taxon>Viridiplantae</taxon>
        <taxon>Streptophyta</taxon>
        <taxon>Embryophyta</taxon>
        <taxon>Tracheophyta</taxon>
        <taxon>Spermatophyta</taxon>
        <taxon>Magnoliopsida</taxon>
        <taxon>eudicotyledons</taxon>
        <taxon>Gunneridae</taxon>
        <taxon>Pentapetalae</taxon>
        <taxon>Caryophyllales</taxon>
        <taxon>Chenopodiaceae</taxon>
        <taxon>Betoideae</taxon>
        <taxon>Beta</taxon>
    </lineage>
</organism>
<evidence type="ECO:0000313" key="1">
    <source>
        <dbReference type="EMBL" id="KMS94394.1"/>
    </source>
</evidence>
<dbReference type="AlphaFoldDB" id="A0A0J8B061"/>
<reference evidence="1 2" key="1">
    <citation type="journal article" date="2014" name="Nature">
        <title>The genome of the recently domesticated crop plant sugar beet (Beta vulgaris).</title>
        <authorList>
            <person name="Dohm J.C."/>
            <person name="Minoche A.E."/>
            <person name="Holtgrawe D."/>
            <person name="Capella-Gutierrez S."/>
            <person name="Zakrzewski F."/>
            <person name="Tafer H."/>
            <person name="Rupp O."/>
            <person name="Sorensen T.R."/>
            <person name="Stracke R."/>
            <person name="Reinhardt R."/>
            <person name="Goesmann A."/>
            <person name="Kraft T."/>
            <person name="Schulz B."/>
            <person name="Stadler P.F."/>
            <person name="Schmidt T."/>
            <person name="Gabaldon T."/>
            <person name="Lehrach H."/>
            <person name="Weisshaar B."/>
            <person name="Himmelbauer H."/>
        </authorList>
    </citation>
    <scope>NUCLEOTIDE SEQUENCE [LARGE SCALE GENOMIC DNA]</scope>
    <source>
        <tissue evidence="1">Taproot</tissue>
    </source>
</reference>
<dbReference type="EMBL" id="KQ093744">
    <property type="protein sequence ID" value="KMS94394.1"/>
    <property type="molecule type" value="Genomic_DNA"/>
</dbReference>
<dbReference type="Proteomes" id="UP000035740">
    <property type="component" value="Unassembled WGS sequence"/>
</dbReference>
<sequence>MVVVPSQISHVIACMPLNNEELCIVGPESMLIYSRKLGVWRKCGRMPQLHINGAAGRIHQTIAVCGGCCVYDDEEGEPSPPTANVDKYDLVRNEWKQADDAPIQCESMAFTVWENSLVIAGGYTDVDLDSLSDQVYVYNQDSWKCIRSISPSQTLALFTLERCLFAYRGDDRFSRYVEDTDRWENADHQFSSGSDKTRDLGKILIIAIEAALIGDIQSGNNRDPQRWNRRLRKR</sequence>
<evidence type="ECO:0000313" key="2">
    <source>
        <dbReference type="Proteomes" id="UP000035740"/>
    </source>
</evidence>
<dbReference type="SUPFAM" id="SSF117281">
    <property type="entry name" value="Kelch motif"/>
    <property type="match status" value="1"/>
</dbReference>
<name>A0A0J8B061_BETVV</name>
<keyword evidence="2" id="KW-1185">Reference proteome</keyword>
<dbReference type="Gene3D" id="2.120.10.80">
    <property type="entry name" value="Kelch-type beta propeller"/>
    <property type="match status" value="1"/>
</dbReference>